<dbReference type="OrthoDB" id="9805504at2"/>
<evidence type="ECO:0000256" key="4">
    <source>
        <dbReference type="SAM" id="MobiDB-lite"/>
    </source>
</evidence>
<reference evidence="6 7" key="1">
    <citation type="submission" date="2018-06" db="EMBL/GenBank/DDBJ databases">
        <title>Genomic Encyclopedia of Archaeal and Bacterial Type Strains, Phase II (KMG-II): from individual species to whole genera.</title>
        <authorList>
            <person name="Goeker M."/>
        </authorList>
    </citation>
    <scope>NUCLEOTIDE SEQUENCE [LARGE SCALE GENOMIC DNA]</scope>
    <source>
        <strain evidence="6 7">CFPB 3232</strain>
    </source>
</reference>
<dbReference type="GO" id="GO:0016787">
    <property type="term" value="F:hydrolase activity"/>
    <property type="evidence" value="ECO:0007669"/>
    <property type="project" value="UniProtKB-KW"/>
</dbReference>
<dbReference type="SUPFAM" id="SSF50199">
    <property type="entry name" value="Staphylococcal nuclease"/>
    <property type="match status" value="1"/>
</dbReference>
<organism evidence="6 7">
    <name type="scientific">Paracidovorax anthurii</name>
    <dbReference type="NCBI Taxonomy" id="78229"/>
    <lineage>
        <taxon>Bacteria</taxon>
        <taxon>Pseudomonadati</taxon>
        <taxon>Pseudomonadota</taxon>
        <taxon>Betaproteobacteria</taxon>
        <taxon>Burkholderiales</taxon>
        <taxon>Comamonadaceae</taxon>
        <taxon>Paracidovorax</taxon>
    </lineage>
</organism>
<dbReference type="Gene3D" id="2.40.50.90">
    <property type="match status" value="1"/>
</dbReference>
<evidence type="ECO:0000313" key="7">
    <source>
        <dbReference type="Proteomes" id="UP000248856"/>
    </source>
</evidence>
<dbReference type="Proteomes" id="UP000248856">
    <property type="component" value="Unassembled WGS sequence"/>
</dbReference>
<evidence type="ECO:0000259" key="5">
    <source>
        <dbReference type="PROSITE" id="PS50830"/>
    </source>
</evidence>
<name>A0A328ZKK9_9BURK</name>
<evidence type="ECO:0000256" key="3">
    <source>
        <dbReference type="ARBA" id="ARBA00022801"/>
    </source>
</evidence>
<proteinExistence type="predicted"/>
<keyword evidence="7" id="KW-1185">Reference proteome</keyword>
<evidence type="ECO:0000256" key="1">
    <source>
        <dbReference type="ARBA" id="ARBA00022722"/>
    </source>
</evidence>
<accession>A0A328ZKK9</accession>
<keyword evidence="2 6" id="KW-0255">Endonuclease</keyword>
<dbReference type="PANTHER" id="PTHR12302:SF3">
    <property type="entry name" value="SERINE_THREONINE-PROTEIN KINASE 31"/>
    <property type="match status" value="1"/>
</dbReference>
<comment type="caution">
    <text evidence="6">The sequence shown here is derived from an EMBL/GenBank/DDBJ whole genome shotgun (WGS) entry which is preliminary data.</text>
</comment>
<dbReference type="AlphaFoldDB" id="A0A328ZKK9"/>
<dbReference type="RefSeq" id="WP_111875597.1">
    <property type="nucleotide sequence ID" value="NZ_CBCSGC010000332.1"/>
</dbReference>
<evidence type="ECO:0000313" key="6">
    <source>
        <dbReference type="EMBL" id="RAR86174.1"/>
    </source>
</evidence>
<dbReference type="EMBL" id="QLTA01000002">
    <property type="protein sequence ID" value="RAR86174.1"/>
    <property type="molecule type" value="Genomic_DNA"/>
</dbReference>
<evidence type="ECO:0000256" key="2">
    <source>
        <dbReference type="ARBA" id="ARBA00022759"/>
    </source>
</evidence>
<dbReference type="SMART" id="SM00318">
    <property type="entry name" value="SNc"/>
    <property type="match status" value="1"/>
</dbReference>
<keyword evidence="1" id="KW-0540">Nuclease</keyword>
<feature type="region of interest" description="Disordered" evidence="4">
    <location>
        <begin position="121"/>
        <end position="143"/>
    </location>
</feature>
<keyword evidence="3" id="KW-0378">Hydrolase</keyword>
<dbReference type="InterPro" id="IPR016071">
    <property type="entry name" value="Staphylococal_nuclease_OB-fold"/>
</dbReference>
<dbReference type="InterPro" id="IPR035437">
    <property type="entry name" value="SNase_OB-fold_sf"/>
</dbReference>
<dbReference type="PROSITE" id="PS50830">
    <property type="entry name" value="TNASE_3"/>
    <property type="match status" value="1"/>
</dbReference>
<dbReference type="PANTHER" id="PTHR12302">
    <property type="entry name" value="EBNA2 BINDING PROTEIN P100"/>
    <property type="match status" value="1"/>
</dbReference>
<dbReference type="Pfam" id="PF00565">
    <property type="entry name" value="SNase"/>
    <property type="match status" value="1"/>
</dbReference>
<feature type="domain" description="TNase-like" evidence="5">
    <location>
        <begin position="6"/>
        <end position="128"/>
    </location>
</feature>
<dbReference type="GO" id="GO:0004519">
    <property type="term" value="F:endonuclease activity"/>
    <property type="evidence" value="ECO:0007669"/>
    <property type="project" value="UniProtKB-KW"/>
</dbReference>
<protein>
    <submittedName>
        <fullName evidence="6">Endonuclease YncB(Thermonuclease family)</fullName>
    </submittedName>
</protein>
<sequence>MPLAASALLCVVIAVSDGDTLTARCGDRRPVQVRIAAIDAPERRQAFGERARDALARLCLRQRAQLHTLARDAYGRTVARVRCGGQDVAGAQVGAGLAWVSAYRARPDPHLAGLQRQARARRAGLWSQPRPQAPWEYRKRHPR</sequence>
<gene>
    <name evidence="6" type="ORF">AX018_1002135</name>
</gene>